<sequence>MAKWPGARRSALLTFGAAYVVLFADFYLYLYPGGLQAIALMLAIALPALGAAYGIFFFHWLFESERSAPYADYGFGIWLISSLASLIYMAVFAGLGALLPYGLERLELFGNTVQMIASRMTLASDYFEPVVGRNLALFILLEVFACAYGKKHGMRLRRP</sequence>
<keyword evidence="1" id="KW-0472">Membrane</keyword>
<proteinExistence type="predicted"/>
<evidence type="ECO:0000313" key="3">
    <source>
        <dbReference type="Proteomes" id="UP001555786"/>
    </source>
</evidence>
<dbReference type="EMBL" id="JBFNQD010000001">
    <property type="protein sequence ID" value="MEW9304662.1"/>
    <property type="molecule type" value="Genomic_DNA"/>
</dbReference>
<feature type="transmembrane region" description="Helical" evidence="1">
    <location>
        <begin position="73"/>
        <end position="99"/>
    </location>
</feature>
<evidence type="ECO:0000256" key="1">
    <source>
        <dbReference type="SAM" id="Phobius"/>
    </source>
</evidence>
<gene>
    <name evidence="2" type="ORF">ABXS05_03885</name>
</gene>
<dbReference type="RefSeq" id="WP_367622989.1">
    <property type="nucleotide sequence ID" value="NZ_JBFNQD010000001.1"/>
</dbReference>
<accession>A0ABV3PGB7</accession>
<comment type="caution">
    <text evidence="2">The sequence shown here is derived from an EMBL/GenBank/DDBJ whole genome shotgun (WGS) entry which is preliminary data.</text>
</comment>
<feature type="transmembrane region" description="Helical" evidence="1">
    <location>
        <begin position="130"/>
        <end position="149"/>
    </location>
</feature>
<feature type="transmembrane region" description="Helical" evidence="1">
    <location>
        <begin position="37"/>
        <end position="61"/>
    </location>
</feature>
<keyword evidence="3" id="KW-1185">Reference proteome</keyword>
<keyword evidence="1" id="KW-1133">Transmembrane helix</keyword>
<keyword evidence="1" id="KW-0812">Transmembrane</keyword>
<name>A0ABV3PGB7_9HYPH</name>
<feature type="transmembrane region" description="Helical" evidence="1">
    <location>
        <begin position="12"/>
        <end position="31"/>
    </location>
</feature>
<evidence type="ECO:0000313" key="2">
    <source>
        <dbReference type="EMBL" id="MEW9304662.1"/>
    </source>
</evidence>
<organism evidence="2 3">
    <name type="scientific">Labrys neptuniae</name>
    <dbReference type="NCBI Taxonomy" id="376174"/>
    <lineage>
        <taxon>Bacteria</taxon>
        <taxon>Pseudomonadati</taxon>
        <taxon>Pseudomonadota</taxon>
        <taxon>Alphaproteobacteria</taxon>
        <taxon>Hyphomicrobiales</taxon>
        <taxon>Xanthobacteraceae</taxon>
        <taxon>Labrys</taxon>
    </lineage>
</organism>
<dbReference type="Proteomes" id="UP001555786">
    <property type="component" value="Unassembled WGS sequence"/>
</dbReference>
<reference evidence="2 3" key="1">
    <citation type="submission" date="2024-07" db="EMBL/GenBank/DDBJ databases">
        <title>Description of Labrys sedimenti sp. nov., isolated from a diclofenac-degrading enrichment culture.</title>
        <authorList>
            <person name="Tancsics A."/>
            <person name="Csepanyi A."/>
        </authorList>
    </citation>
    <scope>NUCLEOTIDE SEQUENCE [LARGE SCALE GENOMIC DNA]</scope>
    <source>
        <strain evidence="2 3">LMG 23578</strain>
    </source>
</reference>
<protein>
    <recommendedName>
        <fullName evidence="4">DUF4199 domain-containing protein</fullName>
    </recommendedName>
</protein>
<evidence type="ECO:0008006" key="4">
    <source>
        <dbReference type="Google" id="ProtNLM"/>
    </source>
</evidence>